<feature type="transmembrane region" description="Helical" evidence="1">
    <location>
        <begin position="39"/>
        <end position="58"/>
    </location>
</feature>
<dbReference type="Proteomes" id="UP000193355">
    <property type="component" value="Unassembled WGS sequence"/>
</dbReference>
<organism evidence="2 3">
    <name type="scientific">Dethiosulfovibrio salsuginis</name>
    <dbReference type="NCBI Taxonomy" id="561720"/>
    <lineage>
        <taxon>Bacteria</taxon>
        <taxon>Thermotogati</taxon>
        <taxon>Synergistota</taxon>
        <taxon>Synergistia</taxon>
        <taxon>Synergistales</taxon>
        <taxon>Dethiosulfovibrionaceae</taxon>
        <taxon>Dethiosulfovibrio</taxon>
    </lineage>
</organism>
<evidence type="ECO:0000313" key="3">
    <source>
        <dbReference type="Proteomes" id="UP000193355"/>
    </source>
</evidence>
<keyword evidence="1" id="KW-1133">Transmembrane helix</keyword>
<reference evidence="3" key="1">
    <citation type="submission" date="2017-04" db="EMBL/GenBank/DDBJ databases">
        <authorList>
            <person name="Varghese N."/>
            <person name="Submissions S."/>
        </authorList>
    </citation>
    <scope>NUCLEOTIDE SEQUENCE [LARGE SCALE GENOMIC DNA]</scope>
    <source>
        <strain evidence="3">USBA 82</strain>
    </source>
</reference>
<keyword evidence="1" id="KW-0812">Transmembrane</keyword>
<proteinExistence type="predicted"/>
<protein>
    <submittedName>
        <fullName evidence="2">Uncharacterized protein</fullName>
    </submittedName>
</protein>
<dbReference type="AlphaFoldDB" id="A0A1X7JI82"/>
<keyword evidence="3" id="KW-1185">Reference proteome</keyword>
<sequence>MLKLERILTALGAFSISVAMLPILVPIGILKLLACAASGLYSVFTVFIVQALVSDLLARSLSMLSLTKTEKVIYTWFYYTVGLGKEMVAYRKNIEEQIARQKGKGC</sequence>
<gene>
    <name evidence="2" type="ORF">SAMN06275492_11264</name>
</gene>
<feature type="transmembrane region" description="Helical" evidence="1">
    <location>
        <begin position="7"/>
        <end position="33"/>
    </location>
</feature>
<accession>A0A1X7JI82</accession>
<dbReference type="STRING" id="561720.SAMN06275492_11264"/>
<evidence type="ECO:0000256" key="1">
    <source>
        <dbReference type="SAM" id="Phobius"/>
    </source>
</evidence>
<dbReference type="RefSeq" id="WP_085544462.1">
    <property type="nucleotide sequence ID" value="NZ_FXBB01000012.1"/>
</dbReference>
<evidence type="ECO:0000313" key="2">
    <source>
        <dbReference type="EMBL" id="SMG27805.1"/>
    </source>
</evidence>
<name>A0A1X7JI82_9BACT</name>
<dbReference type="EMBL" id="FXBB01000012">
    <property type="protein sequence ID" value="SMG27805.1"/>
    <property type="molecule type" value="Genomic_DNA"/>
</dbReference>
<keyword evidence="1" id="KW-0472">Membrane</keyword>